<evidence type="ECO:0000259" key="1">
    <source>
        <dbReference type="Pfam" id="PF01636"/>
    </source>
</evidence>
<reference evidence="2" key="1">
    <citation type="journal article" date="2018" name="BMC Genomics">
        <title>Comparative genomics of the wheat fungal pathogen Pyrenophora tritici-repentis reveals chromosomal variations and genome plasticity.</title>
        <authorList>
            <person name="Moolhuijzen P."/>
            <person name="See P.T."/>
            <person name="Hane J.K."/>
            <person name="Shi G."/>
            <person name="Liu Z."/>
            <person name="Oliver R.P."/>
            <person name="Moffat C.S."/>
        </authorList>
    </citation>
    <scope>NUCLEOTIDE SEQUENCE [LARGE SCALE GENOMIC DNA]</scope>
    <source>
        <strain evidence="2">M4</strain>
    </source>
</reference>
<evidence type="ECO:0000313" key="2">
    <source>
        <dbReference type="EMBL" id="KAF7576455.1"/>
    </source>
</evidence>
<accession>A0A2W1F808</accession>
<proteinExistence type="predicted"/>
<dbReference type="GO" id="GO:0016740">
    <property type="term" value="F:transferase activity"/>
    <property type="evidence" value="ECO:0007669"/>
    <property type="project" value="UniProtKB-KW"/>
</dbReference>
<reference evidence="3" key="3">
    <citation type="journal article" date="2022" name="bioRxiv">
        <title>A global pangenome for the wheat fungal pathogen Pyrenophora tritici-repentis and prediction of effector protein structural homology.</title>
        <authorList>
            <person name="Moolhuijzen P."/>
            <person name="See P.T."/>
            <person name="Shi G."/>
            <person name="Powell H.R."/>
            <person name="Cockram J."/>
            <person name="Jorgensen L.N."/>
            <person name="Benslimane H."/>
            <person name="Strelkov S.E."/>
            <person name="Turner J."/>
            <person name="Liu Z."/>
            <person name="Moffat C.S."/>
        </authorList>
    </citation>
    <scope>NUCLEOTIDE SEQUENCE</scope>
    <source>
        <strain evidence="3">86-124</strain>
    </source>
</reference>
<organism evidence="2 4">
    <name type="scientific">Pyrenophora tritici-repentis</name>
    <dbReference type="NCBI Taxonomy" id="45151"/>
    <lineage>
        <taxon>Eukaryota</taxon>
        <taxon>Fungi</taxon>
        <taxon>Dikarya</taxon>
        <taxon>Ascomycota</taxon>
        <taxon>Pezizomycotina</taxon>
        <taxon>Dothideomycetes</taxon>
        <taxon>Pleosporomycetidae</taxon>
        <taxon>Pleosporales</taxon>
        <taxon>Pleosporineae</taxon>
        <taxon>Pleosporaceae</taxon>
        <taxon>Pyrenophora</taxon>
    </lineage>
</organism>
<sequence>MAWAPAQLPYQKSPDLLPAPQPSESQFSESATVFQDDVQYHRVVAVDSHFIVKYGRGVTKNEGQVLLSLKHHLNASPRLPKLYTMYRMPDTNHVCLIMQRMPGVQLNYLWPKLTDSKKTDICAQLNEIITSIRTIPAPLFGSVTKDRFYHHIFYSQDYEREFCGPVDSDDKLNAALVKRLRSFRQHNLDQWVLRADFYQRNLGKTLVGHKPIFTHSDLQRENIMVHQDASEGFTVSLIDWEDAA</sequence>
<evidence type="ECO:0000313" key="5">
    <source>
        <dbReference type="Proteomes" id="UP000249757"/>
    </source>
</evidence>
<keyword evidence="5" id="KW-1185">Reference proteome</keyword>
<evidence type="ECO:0000313" key="3">
    <source>
        <dbReference type="EMBL" id="KAI1520275.1"/>
    </source>
</evidence>
<dbReference type="Proteomes" id="UP000245464">
    <property type="component" value="Chromosome 1"/>
</dbReference>
<feature type="domain" description="Aminoglycoside phosphotransferase" evidence="1">
    <location>
        <begin position="49"/>
        <end position="243"/>
    </location>
</feature>
<comment type="caution">
    <text evidence="2">The sequence shown here is derived from an EMBL/GenBank/DDBJ whole genome shotgun (WGS) entry which is preliminary data.</text>
</comment>
<dbReference type="InterPro" id="IPR011009">
    <property type="entry name" value="Kinase-like_dom_sf"/>
</dbReference>
<protein>
    <submittedName>
        <fullName evidence="3">Phosphotransferase enzyme family protein</fullName>
    </submittedName>
    <submittedName>
        <fullName evidence="2">Phosphotransferase family protein</fullName>
    </submittedName>
</protein>
<dbReference type="AlphaFoldDB" id="A0A2W1F808"/>
<dbReference type="InterPro" id="IPR051678">
    <property type="entry name" value="AGP_Transferase"/>
</dbReference>
<gene>
    <name evidence="3" type="ORF">Ptr86124_000643</name>
    <name evidence="2" type="ORF">PtrM4_006950</name>
</gene>
<dbReference type="Proteomes" id="UP000249757">
    <property type="component" value="Unassembled WGS sequence"/>
</dbReference>
<dbReference type="EMBL" id="NQIK02000001">
    <property type="protein sequence ID" value="KAF7576455.1"/>
    <property type="molecule type" value="Genomic_DNA"/>
</dbReference>
<dbReference type="PANTHER" id="PTHR21310">
    <property type="entry name" value="AMINOGLYCOSIDE PHOSPHOTRANSFERASE-RELATED-RELATED"/>
    <property type="match status" value="1"/>
</dbReference>
<dbReference type="OrthoDB" id="4177236at2759"/>
<dbReference type="EMBL" id="NRDI02000001">
    <property type="protein sequence ID" value="KAI1520275.1"/>
    <property type="molecule type" value="Genomic_DNA"/>
</dbReference>
<name>A0A2W1F808_9PLEO</name>
<dbReference type="PANTHER" id="PTHR21310:SF48">
    <property type="entry name" value="AMINOGLYCOSIDE PHOSPHOTRANSFERASE DOMAIN-CONTAINING PROTEIN"/>
    <property type="match status" value="1"/>
</dbReference>
<dbReference type="Pfam" id="PF01636">
    <property type="entry name" value="APH"/>
    <property type="match status" value="1"/>
</dbReference>
<keyword evidence="2" id="KW-0808">Transferase</keyword>
<evidence type="ECO:0000313" key="4">
    <source>
        <dbReference type="Proteomes" id="UP000245464"/>
    </source>
</evidence>
<reference evidence="5" key="4">
    <citation type="journal article" date="2022" name="Microb. Genom.">
        <title>A global pangenome for the wheat fungal pathogen Pyrenophora tritici-repentis and prediction of effector protein structural homology.</title>
        <authorList>
            <person name="Moolhuijzen P.M."/>
            <person name="See P.T."/>
            <person name="Shi G."/>
            <person name="Powell H.R."/>
            <person name="Cockram J."/>
            <person name="Jorgensen L.N."/>
            <person name="Benslimane H."/>
            <person name="Strelkov S.E."/>
            <person name="Turner J."/>
            <person name="Liu Z."/>
            <person name="Moffat C.S."/>
        </authorList>
    </citation>
    <scope>NUCLEOTIDE SEQUENCE [LARGE SCALE GENOMIC DNA]</scope>
</reference>
<dbReference type="SUPFAM" id="SSF56112">
    <property type="entry name" value="Protein kinase-like (PK-like)"/>
    <property type="match status" value="1"/>
</dbReference>
<dbReference type="InterPro" id="IPR002575">
    <property type="entry name" value="Aminoglycoside_PTrfase"/>
</dbReference>
<reference evidence="3" key="2">
    <citation type="submission" date="2021-05" db="EMBL/GenBank/DDBJ databases">
        <authorList>
            <person name="Moolhuijzen P.M."/>
            <person name="Moffat C.S."/>
        </authorList>
    </citation>
    <scope>NUCLEOTIDE SEQUENCE</scope>
    <source>
        <strain evidence="3">86-124</strain>
    </source>
</reference>